<dbReference type="AlphaFoldDB" id="A0A9W9MQ67"/>
<reference evidence="1" key="1">
    <citation type="submission" date="2022-11" db="EMBL/GenBank/DDBJ databases">
        <authorList>
            <person name="Petersen C."/>
        </authorList>
    </citation>
    <scope>NUCLEOTIDE SEQUENCE</scope>
    <source>
        <strain evidence="1">IBT 16849</strain>
    </source>
</reference>
<protein>
    <submittedName>
        <fullName evidence="1">Uncharacterized protein</fullName>
    </submittedName>
</protein>
<keyword evidence="2" id="KW-1185">Reference proteome</keyword>
<name>A0A9W9MQ67_9EURO</name>
<evidence type="ECO:0000313" key="2">
    <source>
        <dbReference type="Proteomes" id="UP001150879"/>
    </source>
</evidence>
<sequence>MSDMSVGSCKIVALSAHIVVGEEGKARTKPLGKATQCVHLVNQTFSSQKYQRAAFPKQTMD</sequence>
<gene>
    <name evidence="1" type="ORF">N7472_001853</name>
</gene>
<dbReference type="EMBL" id="JAPQKP010000002">
    <property type="protein sequence ID" value="KAJ5205405.1"/>
    <property type="molecule type" value="Genomic_DNA"/>
</dbReference>
<proteinExistence type="predicted"/>
<accession>A0A9W9MQ67</accession>
<organism evidence="1 2">
    <name type="scientific">Penicillium cf. griseofulvum</name>
    <dbReference type="NCBI Taxonomy" id="2972120"/>
    <lineage>
        <taxon>Eukaryota</taxon>
        <taxon>Fungi</taxon>
        <taxon>Dikarya</taxon>
        <taxon>Ascomycota</taxon>
        <taxon>Pezizomycotina</taxon>
        <taxon>Eurotiomycetes</taxon>
        <taxon>Eurotiomycetidae</taxon>
        <taxon>Eurotiales</taxon>
        <taxon>Aspergillaceae</taxon>
        <taxon>Penicillium</taxon>
    </lineage>
</organism>
<reference evidence="1" key="2">
    <citation type="journal article" date="2023" name="IMA Fungus">
        <title>Comparative genomic study of the Penicillium genus elucidates a diverse pangenome and 15 lateral gene transfer events.</title>
        <authorList>
            <person name="Petersen C."/>
            <person name="Sorensen T."/>
            <person name="Nielsen M.R."/>
            <person name="Sondergaard T.E."/>
            <person name="Sorensen J.L."/>
            <person name="Fitzpatrick D.A."/>
            <person name="Frisvad J.C."/>
            <person name="Nielsen K.L."/>
        </authorList>
    </citation>
    <scope>NUCLEOTIDE SEQUENCE</scope>
    <source>
        <strain evidence="1">IBT 16849</strain>
    </source>
</reference>
<dbReference type="Proteomes" id="UP001150879">
    <property type="component" value="Unassembled WGS sequence"/>
</dbReference>
<comment type="caution">
    <text evidence="1">The sequence shown here is derived from an EMBL/GenBank/DDBJ whole genome shotgun (WGS) entry which is preliminary data.</text>
</comment>
<evidence type="ECO:0000313" key="1">
    <source>
        <dbReference type="EMBL" id="KAJ5205405.1"/>
    </source>
</evidence>